<evidence type="ECO:0000313" key="6">
    <source>
        <dbReference type="EMBL" id="ROR97655.1"/>
    </source>
</evidence>
<dbReference type="GO" id="GO:0005737">
    <property type="term" value="C:cytoplasm"/>
    <property type="evidence" value="ECO:0007669"/>
    <property type="project" value="UniProtKB-ARBA"/>
</dbReference>
<evidence type="ECO:0000313" key="7">
    <source>
        <dbReference type="Proteomes" id="UP000275356"/>
    </source>
</evidence>
<keyword evidence="3" id="KW-0446">Lipid-binding</keyword>
<evidence type="ECO:0000256" key="1">
    <source>
        <dbReference type="ARBA" id="ARBA00004255"/>
    </source>
</evidence>
<dbReference type="AlphaFoldDB" id="A0A3N2DCY7"/>
<gene>
    <name evidence="6" type="ORF">EDD28_2257</name>
</gene>
<accession>A0A3N2DCY7</accession>
<comment type="subcellular location">
    <subcellularLocation>
        <location evidence="1">Golgi apparatus membrane</location>
        <topology evidence="1">Peripheral membrane protein</topology>
        <orientation evidence="1">Cytoplasmic side</orientation>
    </subcellularLocation>
</comment>
<dbReference type="GO" id="GO:0070273">
    <property type="term" value="F:phosphatidylinositol-4-phosphate binding"/>
    <property type="evidence" value="ECO:0007669"/>
    <property type="project" value="InterPro"/>
</dbReference>
<comment type="caution">
    <text evidence="6">The sequence shown here is derived from an EMBL/GenBank/DDBJ whole genome shotgun (WGS) entry which is preliminary data.</text>
</comment>
<feature type="compositionally biased region" description="Low complexity" evidence="5">
    <location>
        <begin position="6"/>
        <end position="19"/>
    </location>
</feature>
<evidence type="ECO:0000256" key="2">
    <source>
        <dbReference type="ARBA" id="ARBA00023034"/>
    </source>
</evidence>
<dbReference type="EMBL" id="RKHQ01000001">
    <property type="protein sequence ID" value="ROR97655.1"/>
    <property type="molecule type" value="Genomic_DNA"/>
</dbReference>
<evidence type="ECO:0000256" key="3">
    <source>
        <dbReference type="ARBA" id="ARBA00023121"/>
    </source>
</evidence>
<keyword evidence="4" id="KW-0472">Membrane</keyword>
<keyword evidence="7" id="KW-1185">Reference proteome</keyword>
<dbReference type="GO" id="GO:0012505">
    <property type="term" value="C:endomembrane system"/>
    <property type="evidence" value="ECO:0007669"/>
    <property type="project" value="UniProtKB-ARBA"/>
</dbReference>
<proteinExistence type="predicted"/>
<sequence>METPDSEGTGTMTTTATPETTDRTTDGTLASLTAARLLVASIDSRGRTLVVHQQLRPALVAATMIDAERAGLLVTAFDGRHTVLRRTPETASDGLLAAVVDGCDGRTVQSAVNRLALSTWSGGAVDLRRPLLELLAADGVLRREPRGGLARERWFPDPEVQRLVVAPVLTALCGDVVDETVDPGTAALVAAAAVSTQLVHRIVRTHAPATCSTSPRVVRRRAARVLEAEPLALATHRALAAMMGAAAA</sequence>
<protein>
    <submittedName>
        <fullName evidence="6">Golgi phosphoprotein 3 GPP34</fullName>
    </submittedName>
</protein>
<reference evidence="6 7" key="1">
    <citation type="submission" date="2018-11" db="EMBL/GenBank/DDBJ databases">
        <title>Sequencing the genomes of 1000 actinobacteria strains.</title>
        <authorList>
            <person name="Klenk H.-P."/>
        </authorList>
    </citation>
    <scope>NUCLEOTIDE SEQUENCE [LARGE SCALE GENOMIC DNA]</scope>
    <source>
        <strain evidence="6 7">DSM 13521</strain>
    </source>
</reference>
<dbReference type="Proteomes" id="UP000275356">
    <property type="component" value="Unassembled WGS sequence"/>
</dbReference>
<feature type="region of interest" description="Disordered" evidence="5">
    <location>
        <begin position="1"/>
        <end position="25"/>
    </location>
</feature>
<dbReference type="InterPro" id="IPR038261">
    <property type="entry name" value="GPP34-like_sf"/>
</dbReference>
<dbReference type="Gene3D" id="1.10.3630.10">
    <property type="entry name" value="yeast vps74-n-term truncation variant domain like"/>
    <property type="match status" value="1"/>
</dbReference>
<evidence type="ECO:0000256" key="4">
    <source>
        <dbReference type="ARBA" id="ARBA00023136"/>
    </source>
</evidence>
<dbReference type="InterPro" id="IPR008628">
    <property type="entry name" value="GPP34-like"/>
</dbReference>
<name>A0A3N2DCY7_9MICO</name>
<dbReference type="Pfam" id="PF05719">
    <property type="entry name" value="GPP34"/>
    <property type="match status" value="1"/>
</dbReference>
<organism evidence="6 7">
    <name type="scientific">Salana multivorans</name>
    <dbReference type="NCBI Taxonomy" id="120377"/>
    <lineage>
        <taxon>Bacteria</taxon>
        <taxon>Bacillati</taxon>
        <taxon>Actinomycetota</taxon>
        <taxon>Actinomycetes</taxon>
        <taxon>Micrococcales</taxon>
        <taxon>Beutenbergiaceae</taxon>
        <taxon>Salana</taxon>
    </lineage>
</organism>
<keyword evidence="2" id="KW-0333">Golgi apparatus</keyword>
<evidence type="ECO:0000256" key="5">
    <source>
        <dbReference type="SAM" id="MobiDB-lite"/>
    </source>
</evidence>